<organism evidence="1">
    <name type="scientific">Castor canadensis</name>
    <name type="common">American beaver</name>
    <dbReference type="NCBI Taxonomy" id="51338"/>
    <lineage>
        <taxon>Eukaryota</taxon>
        <taxon>Metazoa</taxon>
        <taxon>Chordata</taxon>
        <taxon>Craniata</taxon>
        <taxon>Vertebrata</taxon>
        <taxon>Euteleostomi</taxon>
        <taxon>Mammalia</taxon>
        <taxon>Eutheria</taxon>
        <taxon>Euarchontoglires</taxon>
        <taxon>Glires</taxon>
        <taxon>Rodentia</taxon>
        <taxon>Castorimorpha</taxon>
        <taxon>Castoridae</taxon>
        <taxon>Castor</taxon>
    </lineage>
</organism>
<protein>
    <submittedName>
        <fullName evidence="1">EIF-2-alpha kinase GCN2-like</fullName>
    </submittedName>
</protein>
<reference evidence="1" key="1">
    <citation type="submission" date="2025-08" db="UniProtKB">
        <authorList>
            <consortium name="RefSeq"/>
        </authorList>
    </citation>
    <scope>IDENTIFICATION</scope>
    <source>
        <tissue evidence="1">Leukocyte</tissue>
    </source>
</reference>
<dbReference type="RefSeq" id="XP_020030543.1">
    <property type="nucleotide sequence ID" value="XM_020174954.1"/>
</dbReference>
<evidence type="ECO:0000313" key="1">
    <source>
        <dbReference type="RefSeq" id="XP_020030543.1"/>
    </source>
</evidence>
<dbReference type="AlphaFoldDB" id="A0A8B7VFW7"/>
<proteinExistence type="predicted"/>
<name>A0A8B7VFW7_CASCN</name>
<gene>
    <name evidence="1" type="primary">LOC109693591</name>
</gene>
<accession>A0A8B7VFW7</accession>
<sequence>MKGISGLFEIHGATVVPIVSVIAPEKLSASTRRRYETQVQTRLQTTLANLHQKSSEIEILAVDLPKETILQFLSLEWMLMNRHLTQL</sequence>
<dbReference type="OrthoDB" id="6778822at2759"/>
<dbReference type="KEGG" id="ccan:109693591"/>